<dbReference type="OrthoDB" id="9798292at2"/>
<protein>
    <recommendedName>
        <fullName evidence="3">Lysophospholipase</fullName>
    </recommendedName>
</protein>
<dbReference type="PIRSF" id="PIRSF032025">
    <property type="entry name" value="UCP032025"/>
    <property type="match status" value="1"/>
</dbReference>
<dbReference type="Proteomes" id="UP000244060">
    <property type="component" value="Unassembled WGS sequence"/>
</dbReference>
<dbReference type="EMBL" id="QAOT01000010">
    <property type="protein sequence ID" value="PTR17988.1"/>
    <property type="molecule type" value="Genomic_DNA"/>
</dbReference>
<dbReference type="Pfam" id="PF07370">
    <property type="entry name" value="DUF1489"/>
    <property type="match status" value="1"/>
</dbReference>
<keyword evidence="2" id="KW-1185">Reference proteome</keyword>
<comment type="caution">
    <text evidence="1">The sequence shown here is derived from an EMBL/GenBank/DDBJ whole genome shotgun (WGS) entry which is preliminary data.</text>
</comment>
<dbReference type="RefSeq" id="WP_108221182.1">
    <property type="nucleotide sequence ID" value="NZ_CP090022.1"/>
</dbReference>
<evidence type="ECO:0000313" key="2">
    <source>
        <dbReference type="Proteomes" id="UP000244060"/>
    </source>
</evidence>
<evidence type="ECO:0008006" key="3">
    <source>
        <dbReference type="Google" id="ProtNLM"/>
    </source>
</evidence>
<proteinExistence type="predicted"/>
<sequence length="143" mass="15935">MSGHVNILKLCVGAEAVEDLLDWQKSQHHRWPDGHPRHITRMWPKREAEVLAGGSLYWVFKGLVLARQPIRALESVTGADGIARCALVLDPEVIRTVPAPRRPFQGWRYLSPEEAPADLPKGRAKEEALPPELAQALADIGLR</sequence>
<accession>A0A2T5K6J5</accession>
<dbReference type="InterPro" id="IPR008320">
    <property type="entry name" value="UCP032025"/>
</dbReference>
<evidence type="ECO:0000313" key="1">
    <source>
        <dbReference type="EMBL" id="PTR17988.1"/>
    </source>
</evidence>
<organism evidence="1 2">
    <name type="scientific">Cereibacter azotoformans</name>
    <dbReference type="NCBI Taxonomy" id="43057"/>
    <lineage>
        <taxon>Bacteria</taxon>
        <taxon>Pseudomonadati</taxon>
        <taxon>Pseudomonadota</taxon>
        <taxon>Alphaproteobacteria</taxon>
        <taxon>Rhodobacterales</taxon>
        <taxon>Paracoccaceae</taxon>
        <taxon>Cereibacter</taxon>
    </lineage>
</organism>
<gene>
    <name evidence="1" type="ORF">C8J28_110112</name>
</gene>
<reference evidence="1 2" key="1">
    <citation type="submission" date="2018-04" db="EMBL/GenBank/DDBJ databases">
        <title>Genomic Encyclopedia of Type Strains, Phase III (KMG-III): the genomes of soil and plant-associated and newly described type strains.</title>
        <authorList>
            <person name="Whitman W."/>
        </authorList>
    </citation>
    <scope>NUCLEOTIDE SEQUENCE [LARGE SCALE GENOMIC DNA]</scope>
    <source>
        <strain evidence="1 2">KA25</strain>
    </source>
</reference>
<dbReference type="AlphaFoldDB" id="A0A2T5K6J5"/>
<name>A0A2T5K6J5_9RHOB</name>